<organism evidence="1 2">
    <name type="scientific">Siminovitchia thermophila</name>
    <dbReference type="NCBI Taxonomy" id="1245522"/>
    <lineage>
        <taxon>Bacteria</taxon>
        <taxon>Bacillati</taxon>
        <taxon>Bacillota</taxon>
        <taxon>Bacilli</taxon>
        <taxon>Bacillales</taxon>
        <taxon>Bacillaceae</taxon>
        <taxon>Siminovitchia</taxon>
    </lineage>
</organism>
<protein>
    <submittedName>
        <fullName evidence="1">Uncharacterized protein</fullName>
    </submittedName>
</protein>
<gene>
    <name evidence="1" type="ORF">JOC94_004056</name>
</gene>
<accession>A0ABS2RBJ9</accession>
<sequence length="62" mass="7025">MCSIRRNHSGLIVLSAIRKTLAESLRLVQRSLSHNTTAIIARVCLNVSDGNKKKKCKRFKFI</sequence>
<proteinExistence type="predicted"/>
<dbReference type="Proteomes" id="UP000823485">
    <property type="component" value="Unassembled WGS sequence"/>
</dbReference>
<evidence type="ECO:0000313" key="1">
    <source>
        <dbReference type="EMBL" id="MBM7717032.1"/>
    </source>
</evidence>
<keyword evidence="2" id="KW-1185">Reference proteome</keyword>
<name>A0ABS2RBJ9_9BACI</name>
<dbReference type="EMBL" id="JAFBFH010000037">
    <property type="protein sequence ID" value="MBM7717032.1"/>
    <property type="molecule type" value="Genomic_DNA"/>
</dbReference>
<evidence type="ECO:0000313" key="2">
    <source>
        <dbReference type="Proteomes" id="UP000823485"/>
    </source>
</evidence>
<comment type="caution">
    <text evidence="1">The sequence shown here is derived from an EMBL/GenBank/DDBJ whole genome shotgun (WGS) entry which is preliminary data.</text>
</comment>
<reference evidence="1 2" key="1">
    <citation type="submission" date="2021-01" db="EMBL/GenBank/DDBJ databases">
        <title>Genomic Encyclopedia of Type Strains, Phase IV (KMG-IV): sequencing the most valuable type-strain genomes for metagenomic binning, comparative biology and taxonomic classification.</title>
        <authorList>
            <person name="Goeker M."/>
        </authorList>
    </citation>
    <scope>NUCLEOTIDE SEQUENCE [LARGE SCALE GENOMIC DNA]</scope>
    <source>
        <strain evidence="1 2">DSM 105453</strain>
    </source>
</reference>